<accession>A0A1H8CVN8</accession>
<feature type="compositionally biased region" description="Polar residues" evidence="1">
    <location>
        <begin position="48"/>
        <end position="57"/>
    </location>
</feature>
<name>A0A1H8CVN8_9BACL</name>
<dbReference type="OrthoDB" id="2990954at2"/>
<dbReference type="STRING" id="1173111.SAMN05444955_104152"/>
<reference evidence="2 3" key="1">
    <citation type="submission" date="2016-10" db="EMBL/GenBank/DDBJ databases">
        <authorList>
            <person name="de Groot N.N."/>
        </authorList>
    </citation>
    <scope>NUCLEOTIDE SEQUENCE [LARGE SCALE GENOMIC DNA]</scope>
    <source>
        <strain evidence="2 3">DSM 46701</strain>
    </source>
</reference>
<organism evidence="2 3">
    <name type="scientific">Lihuaxuella thermophila</name>
    <dbReference type="NCBI Taxonomy" id="1173111"/>
    <lineage>
        <taxon>Bacteria</taxon>
        <taxon>Bacillati</taxon>
        <taxon>Bacillota</taxon>
        <taxon>Bacilli</taxon>
        <taxon>Bacillales</taxon>
        <taxon>Thermoactinomycetaceae</taxon>
        <taxon>Lihuaxuella</taxon>
    </lineage>
</organism>
<evidence type="ECO:0000256" key="1">
    <source>
        <dbReference type="SAM" id="MobiDB-lite"/>
    </source>
</evidence>
<proteinExistence type="predicted"/>
<evidence type="ECO:0000313" key="2">
    <source>
        <dbReference type="EMBL" id="SEM99281.1"/>
    </source>
</evidence>
<dbReference type="Proteomes" id="UP000199695">
    <property type="component" value="Unassembled WGS sequence"/>
</dbReference>
<feature type="region of interest" description="Disordered" evidence="1">
    <location>
        <begin position="41"/>
        <end position="68"/>
    </location>
</feature>
<dbReference type="RefSeq" id="WP_089966316.1">
    <property type="nucleotide sequence ID" value="NZ_FOCQ01000004.1"/>
</dbReference>
<protein>
    <submittedName>
        <fullName evidence="2">Uncharacterized protein</fullName>
    </submittedName>
</protein>
<dbReference type="AlphaFoldDB" id="A0A1H8CVN8"/>
<gene>
    <name evidence="2" type="ORF">SAMN05444955_104152</name>
</gene>
<dbReference type="EMBL" id="FOCQ01000004">
    <property type="protein sequence ID" value="SEM99281.1"/>
    <property type="molecule type" value="Genomic_DNA"/>
</dbReference>
<keyword evidence="3" id="KW-1185">Reference proteome</keyword>
<sequence length="76" mass="8835">MSDPSEEKKPVWPRYLPYTPIAMGMIQPEWMYMSHFFEDEEEEMEEATSPQVITASGKSPPGPAKPDIRINFRARF</sequence>
<evidence type="ECO:0000313" key="3">
    <source>
        <dbReference type="Proteomes" id="UP000199695"/>
    </source>
</evidence>